<protein>
    <submittedName>
        <fullName evidence="2">Unannotated protein</fullName>
    </submittedName>
</protein>
<dbReference type="InterPro" id="IPR001110">
    <property type="entry name" value="UPF0012_CS"/>
</dbReference>
<evidence type="ECO:0000313" key="2">
    <source>
        <dbReference type="EMBL" id="CAB5019145.1"/>
    </source>
</evidence>
<accession>A0A6J7QQC3</accession>
<dbReference type="CDD" id="cd07583">
    <property type="entry name" value="nitrilase_5"/>
    <property type="match status" value="1"/>
</dbReference>
<dbReference type="SUPFAM" id="SSF56317">
    <property type="entry name" value="Carbon-nitrogen hydrolase"/>
    <property type="match status" value="1"/>
</dbReference>
<dbReference type="PANTHER" id="PTHR23088">
    <property type="entry name" value="NITRILASE-RELATED"/>
    <property type="match status" value="1"/>
</dbReference>
<organism evidence="2">
    <name type="scientific">freshwater metagenome</name>
    <dbReference type="NCBI Taxonomy" id="449393"/>
    <lineage>
        <taxon>unclassified sequences</taxon>
        <taxon>metagenomes</taxon>
        <taxon>ecological metagenomes</taxon>
    </lineage>
</organism>
<dbReference type="PROSITE" id="PS50263">
    <property type="entry name" value="CN_HYDROLASE"/>
    <property type="match status" value="1"/>
</dbReference>
<feature type="domain" description="CN hydrolase" evidence="1">
    <location>
        <begin position="4"/>
        <end position="243"/>
    </location>
</feature>
<dbReference type="AlphaFoldDB" id="A0A6J7QQC3"/>
<gene>
    <name evidence="2" type="ORF">UFOPK3992_01605</name>
</gene>
<dbReference type="EMBL" id="CAFBOZ010000264">
    <property type="protein sequence ID" value="CAB5019145.1"/>
    <property type="molecule type" value="Genomic_DNA"/>
</dbReference>
<dbReference type="Gene3D" id="3.60.110.10">
    <property type="entry name" value="Carbon-nitrogen hydrolase"/>
    <property type="match status" value="1"/>
</dbReference>
<dbReference type="InterPro" id="IPR036526">
    <property type="entry name" value="C-N_Hydrolase_sf"/>
</dbReference>
<proteinExistence type="predicted"/>
<reference evidence="2" key="1">
    <citation type="submission" date="2020-05" db="EMBL/GenBank/DDBJ databases">
        <authorList>
            <person name="Chiriac C."/>
            <person name="Salcher M."/>
            <person name="Ghai R."/>
            <person name="Kavagutti S V."/>
        </authorList>
    </citation>
    <scope>NUCLEOTIDE SEQUENCE</scope>
</reference>
<sequence>MPSTTVALLQLRIDADEPVAERVPRALEWARREAQTADLVVLPELWHVGAFDIEAAREHAEPLDGPLVAAMAAVARDTSTWLHGGSFSERAADGSHHNTSVVFAPDGTLAALYRKIHLFGFAGGETTLMSAGTELVTLETPLGSTGLATCYDLRFPELFRGLVDAGATSVVMGSGWPVPRIDHWSTLVRARAIENQLLVIACNEVGRHAGTDLGGRSAIVDATGRVLAEGGDGEEVVRAEVDVEVTQRWREAFPVLADRRL</sequence>
<dbReference type="PROSITE" id="PS01227">
    <property type="entry name" value="UPF0012"/>
    <property type="match status" value="1"/>
</dbReference>
<name>A0A6J7QQC3_9ZZZZ</name>
<evidence type="ECO:0000259" key="1">
    <source>
        <dbReference type="PROSITE" id="PS50263"/>
    </source>
</evidence>
<dbReference type="Pfam" id="PF00795">
    <property type="entry name" value="CN_hydrolase"/>
    <property type="match status" value="1"/>
</dbReference>
<dbReference type="PANTHER" id="PTHR23088:SF27">
    <property type="entry name" value="DEAMINATED GLUTATHIONE AMIDASE"/>
    <property type="match status" value="1"/>
</dbReference>
<dbReference type="InterPro" id="IPR003010">
    <property type="entry name" value="C-N_Hydrolase"/>
</dbReference>